<protein>
    <submittedName>
        <fullName evidence="1">Uncharacterized protein</fullName>
    </submittedName>
</protein>
<comment type="caution">
    <text evidence="1">The sequence shown here is derived from an EMBL/GenBank/DDBJ whole genome shotgun (WGS) entry which is preliminary data.</text>
</comment>
<reference evidence="1" key="1">
    <citation type="submission" date="2021-07" db="EMBL/GenBank/DDBJ databases">
        <title>Shinella sp. nov., a novel member of the genus Shinella from water.</title>
        <authorList>
            <person name="Deng Y."/>
        </authorList>
    </citation>
    <scope>NUCLEOTIDE SEQUENCE</scope>
    <source>
        <strain evidence="1">CPCC 100929</strain>
    </source>
</reference>
<sequence>MEDGTMTRPKLKDFRGETIDMDCRRCDRHGVYDRKALVKKFGARIEFMEIRRRLAIGCDLYGTDRCEANFPCLLAANILIDKGKT</sequence>
<gene>
    <name evidence="1" type="ORF">GB927_016585</name>
</gene>
<evidence type="ECO:0000313" key="1">
    <source>
        <dbReference type="EMBL" id="MCQ4631670.1"/>
    </source>
</evidence>
<organism evidence="1 2">
    <name type="scientific">Shinella lacus</name>
    <dbReference type="NCBI Taxonomy" id="2654216"/>
    <lineage>
        <taxon>Bacteria</taxon>
        <taxon>Pseudomonadati</taxon>
        <taxon>Pseudomonadota</taxon>
        <taxon>Alphaproteobacteria</taxon>
        <taxon>Hyphomicrobiales</taxon>
        <taxon>Rhizobiaceae</taxon>
        <taxon>Shinella</taxon>
    </lineage>
</organism>
<keyword evidence="2" id="KW-1185">Reference proteome</keyword>
<name>A0ABT1R926_9HYPH</name>
<dbReference type="Proteomes" id="UP000996601">
    <property type="component" value="Unassembled WGS sequence"/>
</dbReference>
<evidence type="ECO:0000313" key="2">
    <source>
        <dbReference type="Proteomes" id="UP000996601"/>
    </source>
</evidence>
<dbReference type="EMBL" id="WHSB02000005">
    <property type="protein sequence ID" value="MCQ4631670.1"/>
    <property type="molecule type" value="Genomic_DNA"/>
</dbReference>
<accession>A0ABT1R926</accession>
<proteinExistence type="predicted"/>